<dbReference type="EMBL" id="JH993087">
    <property type="protein sequence ID" value="EKX35617.1"/>
    <property type="molecule type" value="Genomic_DNA"/>
</dbReference>
<organism evidence="3">
    <name type="scientific">Guillardia theta (strain CCMP2712)</name>
    <name type="common">Cryptophyte</name>
    <dbReference type="NCBI Taxonomy" id="905079"/>
    <lineage>
        <taxon>Eukaryota</taxon>
        <taxon>Cryptophyceae</taxon>
        <taxon>Pyrenomonadales</taxon>
        <taxon>Geminigeraceae</taxon>
        <taxon>Guillardia</taxon>
    </lineage>
</organism>
<proteinExistence type="predicted"/>
<reference evidence="3 5" key="1">
    <citation type="journal article" date="2012" name="Nature">
        <title>Algal genomes reveal evolutionary mosaicism and the fate of nucleomorphs.</title>
        <authorList>
            <consortium name="DOE Joint Genome Institute"/>
            <person name="Curtis B.A."/>
            <person name="Tanifuji G."/>
            <person name="Burki F."/>
            <person name="Gruber A."/>
            <person name="Irimia M."/>
            <person name="Maruyama S."/>
            <person name="Arias M.C."/>
            <person name="Ball S.G."/>
            <person name="Gile G.H."/>
            <person name="Hirakawa Y."/>
            <person name="Hopkins J.F."/>
            <person name="Kuo A."/>
            <person name="Rensing S.A."/>
            <person name="Schmutz J."/>
            <person name="Symeonidi A."/>
            <person name="Elias M."/>
            <person name="Eveleigh R.J."/>
            <person name="Herman E.K."/>
            <person name="Klute M.J."/>
            <person name="Nakayama T."/>
            <person name="Obornik M."/>
            <person name="Reyes-Prieto A."/>
            <person name="Armbrust E.V."/>
            <person name="Aves S.J."/>
            <person name="Beiko R.G."/>
            <person name="Coutinho P."/>
            <person name="Dacks J.B."/>
            <person name="Durnford D.G."/>
            <person name="Fast N.M."/>
            <person name="Green B.R."/>
            <person name="Grisdale C.J."/>
            <person name="Hempel F."/>
            <person name="Henrissat B."/>
            <person name="Hoppner M.P."/>
            <person name="Ishida K."/>
            <person name="Kim E."/>
            <person name="Koreny L."/>
            <person name="Kroth P.G."/>
            <person name="Liu Y."/>
            <person name="Malik S.B."/>
            <person name="Maier U.G."/>
            <person name="McRose D."/>
            <person name="Mock T."/>
            <person name="Neilson J.A."/>
            <person name="Onodera N.T."/>
            <person name="Poole A.M."/>
            <person name="Pritham E.J."/>
            <person name="Richards T.A."/>
            <person name="Rocap G."/>
            <person name="Roy S.W."/>
            <person name="Sarai C."/>
            <person name="Schaack S."/>
            <person name="Shirato S."/>
            <person name="Slamovits C.H."/>
            <person name="Spencer D.F."/>
            <person name="Suzuki S."/>
            <person name="Worden A.Z."/>
            <person name="Zauner S."/>
            <person name="Barry K."/>
            <person name="Bell C."/>
            <person name="Bharti A.K."/>
            <person name="Crow J.A."/>
            <person name="Grimwood J."/>
            <person name="Kramer R."/>
            <person name="Lindquist E."/>
            <person name="Lucas S."/>
            <person name="Salamov A."/>
            <person name="McFadden G.I."/>
            <person name="Lane C.E."/>
            <person name="Keeling P.J."/>
            <person name="Gray M.W."/>
            <person name="Grigoriev I.V."/>
            <person name="Archibald J.M."/>
        </authorList>
    </citation>
    <scope>NUCLEOTIDE SEQUENCE</scope>
    <source>
        <strain evidence="3 5">CCMP2712</strain>
    </source>
</reference>
<evidence type="ECO:0000313" key="5">
    <source>
        <dbReference type="Proteomes" id="UP000011087"/>
    </source>
</evidence>
<feature type="compositionally biased region" description="Polar residues" evidence="1">
    <location>
        <begin position="56"/>
        <end position="65"/>
    </location>
</feature>
<dbReference type="HOGENOM" id="CLU_561967_0_0_1"/>
<evidence type="ECO:0000313" key="3">
    <source>
        <dbReference type="EMBL" id="EKX35617.1"/>
    </source>
</evidence>
<dbReference type="PaxDb" id="55529-EKX35617"/>
<protein>
    <recommendedName>
        <fullName evidence="6">Disintegrin domain-containing protein</fullName>
    </recommendedName>
</protein>
<evidence type="ECO:0000313" key="4">
    <source>
        <dbReference type="EnsemblProtists" id="EKX35617"/>
    </source>
</evidence>
<keyword evidence="5" id="KW-1185">Reference proteome</keyword>
<dbReference type="AlphaFoldDB" id="L1IHN7"/>
<evidence type="ECO:0000256" key="1">
    <source>
        <dbReference type="SAM" id="MobiDB-lite"/>
    </source>
</evidence>
<dbReference type="KEGG" id="gtt:GUITHDRAFT_146353"/>
<keyword evidence="2" id="KW-0732">Signal</keyword>
<reference evidence="4" key="3">
    <citation type="submission" date="2016-03" db="UniProtKB">
        <authorList>
            <consortium name="EnsemblProtists"/>
        </authorList>
    </citation>
    <scope>IDENTIFICATION</scope>
</reference>
<dbReference type="RefSeq" id="XP_005822597.1">
    <property type="nucleotide sequence ID" value="XM_005822540.1"/>
</dbReference>
<accession>L1IHN7</accession>
<dbReference type="GeneID" id="17292377"/>
<name>L1IHN7_GUITC</name>
<feature type="chain" id="PRO_5008770060" description="Disintegrin domain-containing protein" evidence="2">
    <location>
        <begin position="25"/>
        <end position="486"/>
    </location>
</feature>
<evidence type="ECO:0008006" key="6">
    <source>
        <dbReference type="Google" id="ProtNLM"/>
    </source>
</evidence>
<sequence length="486" mass="50599">MSSVSTCSTMLLLSFGVLLLSASAAVTVSDVDSRRAGGDMNGGDSKPPPSREDKSQGMQDSQQYMASRDMCPPSSTMCPSFDAVLADKKGQCVKTMALCFNETMMSVNLTALNMRCTLKNDQYCIAQGSCSRGLPCAPAAVACNASSYRCADWSCAASQQDCPTSSLGANEVLCSDGITKKSNLQGCAKAGITWEGCPPQSTACSSNPNYCKSSTESCEVLTGCSDGLLSCGLKRDSDGKVIMNTTSKRPQFVCSQTCDRPPTPEPRTAMLMPGTGNQEIRLNSSDGKMAFALHASSQNAFRRTDNKSDAVNFTISPVPSSALQEGPFAQYFKAGKIVSDVITIEPSVDLTIEGGLMLDIPLLGTAESCQGMLKHLELVVVSDLLNFSSSPERVGNCSKGAIGNCSCLSSIFHFSTYAVADAEVPANSDTPAPPPPTNSPAPPSDSPVAPAPVAPPATPSGTSTLSGLSGLKLLAVSLLLSFVALI</sequence>
<evidence type="ECO:0000256" key="2">
    <source>
        <dbReference type="SAM" id="SignalP"/>
    </source>
</evidence>
<gene>
    <name evidence="3" type="ORF">GUITHDRAFT_146353</name>
</gene>
<dbReference type="OrthoDB" id="10655084at2759"/>
<feature type="compositionally biased region" description="Pro residues" evidence="1">
    <location>
        <begin position="431"/>
        <end position="458"/>
    </location>
</feature>
<dbReference type="EnsemblProtists" id="EKX35617">
    <property type="protein sequence ID" value="EKX35617"/>
    <property type="gene ID" value="GUITHDRAFT_146353"/>
</dbReference>
<feature type="region of interest" description="Disordered" evidence="1">
    <location>
        <begin position="425"/>
        <end position="461"/>
    </location>
</feature>
<reference evidence="5" key="2">
    <citation type="submission" date="2012-11" db="EMBL/GenBank/DDBJ databases">
        <authorList>
            <person name="Kuo A."/>
            <person name="Curtis B.A."/>
            <person name="Tanifuji G."/>
            <person name="Burki F."/>
            <person name="Gruber A."/>
            <person name="Irimia M."/>
            <person name="Maruyama S."/>
            <person name="Arias M.C."/>
            <person name="Ball S.G."/>
            <person name="Gile G.H."/>
            <person name="Hirakawa Y."/>
            <person name="Hopkins J.F."/>
            <person name="Rensing S.A."/>
            <person name="Schmutz J."/>
            <person name="Symeonidi A."/>
            <person name="Elias M."/>
            <person name="Eveleigh R.J."/>
            <person name="Herman E.K."/>
            <person name="Klute M.J."/>
            <person name="Nakayama T."/>
            <person name="Obornik M."/>
            <person name="Reyes-Prieto A."/>
            <person name="Armbrust E.V."/>
            <person name="Aves S.J."/>
            <person name="Beiko R.G."/>
            <person name="Coutinho P."/>
            <person name="Dacks J.B."/>
            <person name="Durnford D.G."/>
            <person name="Fast N.M."/>
            <person name="Green B.R."/>
            <person name="Grisdale C."/>
            <person name="Hempe F."/>
            <person name="Henrissat B."/>
            <person name="Hoppner M.P."/>
            <person name="Ishida K.-I."/>
            <person name="Kim E."/>
            <person name="Koreny L."/>
            <person name="Kroth P.G."/>
            <person name="Liu Y."/>
            <person name="Malik S.-B."/>
            <person name="Maier U.G."/>
            <person name="McRose D."/>
            <person name="Mock T."/>
            <person name="Neilson J.A."/>
            <person name="Onodera N.T."/>
            <person name="Poole A.M."/>
            <person name="Pritham E.J."/>
            <person name="Richards T.A."/>
            <person name="Rocap G."/>
            <person name="Roy S.W."/>
            <person name="Sarai C."/>
            <person name="Schaack S."/>
            <person name="Shirato S."/>
            <person name="Slamovits C.H."/>
            <person name="Spencer D.F."/>
            <person name="Suzuki S."/>
            <person name="Worden A.Z."/>
            <person name="Zauner S."/>
            <person name="Barry K."/>
            <person name="Bell C."/>
            <person name="Bharti A.K."/>
            <person name="Crow J.A."/>
            <person name="Grimwood J."/>
            <person name="Kramer R."/>
            <person name="Lindquist E."/>
            <person name="Lucas S."/>
            <person name="Salamov A."/>
            <person name="McFadden G.I."/>
            <person name="Lane C.E."/>
            <person name="Keeling P.J."/>
            <person name="Gray M.W."/>
            <person name="Grigoriev I.V."/>
            <person name="Archibald J.M."/>
        </authorList>
    </citation>
    <scope>NUCLEOTIDE SEQUENCE</scope>
    <source>
        <strain evidence="5">CCMP2712</strain>
    </source>
</reference>
<feature type="signal peptide" evidence="2">
    <location>
        <begin position="1"/>
        <end position="24"/>
    </location>
</feature>
<dbReference type="Proteomes" id="UP000011087">
    <property type="component" value="Unassembled WGS sequence"/>
</dbReference>
<feature type="region of interest" description="Disordered" evidence="1">
    <location>
        <begin position="33"/>
        <end position="69"/>
    </location>
</feature>